<keyword evidence="6" id="KW-1133">Transmembrane helix</keyword>
<dbReference type="InterPro" id="IPR012336">
    <property type="entry name" value="Thioredoxin-like_fold"/>
</dbReference>
<dbReference type="InterPro" id="IPR036249">
    <property type="entry name" value="Thioredoxin-like_sf"/>
</dbReference>
<evidence type="ECO:0000256" key="2">
    <source>
        <dbReference type="ARBA" id="ARBA00022729"/>
    </source>
</evidence>
<evidence type="ECO:0000256" key="5">
    <source>
        <dbReference type="ARBA" id="ARBA00023284"/>
    </source>
</evidence>
<dbReference type="STRING" id="1798381.A2721_00130"/>
<reference evidence="8 9" key="1">
    <citation type="journal article" date="2016" name="Nat. Commun.">
        <title>Thousands of microbial genomes shed light on interconnected biogeochemical processes in an aquifer system.</title>
        <authorList>
            <person name="Anantharaman K."/>
            <person name="Brown C.T."/>
            <person name="Hug L.A."/>
            <person name="Sharon I."/>
            <person name="Castelle C.J."/>
            <person name="Probst A.J."/>
            <person name="Thomas B.C."/>
            <person name="Singh A."/>
            <person name="Wilkins M.J."/>
            <person name="Karaoz U."/>
            <person name="Brodie E.L."/>
            <person name="Williams K.H."/>
            <person name="Hubbard S.S."/>
            <person name="Banfield J.F."/>
        </authorList>
    </citation>
    <scope>NUCLEOTIDE SEQUENCE [LARGE SCALE GENOMIC DNA]</scope>
</reference>
<feature type="domain" description="Thioredoxin" evidence="7">
    <location>
        <begin position="65"/>
        <end position="256"/>
    </location>
</feature>
<evidence type="ECO:0000313" key="9">
    <source>
        <dbReference type="Proteomes" id="UP000177871"/>
    </source>
</evidence>
<proteinExistence type="inferred from homology"/>
<keyword evidence="6" id="KW-0472">Membrane</keyword>
<keyword evidence="2" id="KW-0732">Signal</keyword>
<dbReference type="Gene3D" id="3.40.30.10">
    <property type="entry name" value="Glutaredoxin"/>
    <property type="match status" value="1"/>
</dbReference>
<evidence type="ECO:0000256" key="4">
    <source>
        <dbReference type="ARBA" id="ARBA00023157"/>
    </source>
</evidence>
<name>A0A1F6A3H7_9BACT</name>
<organism evidence="8 9">
    <name type="scientific">Candidatus Gottesmanbacteria bacterium RIFCSPHIGHO2_01_FULL_47_48</name>
    <dbReference type="NCBI Taxonomy" id="1798381"/>
    <lineage>
        <taxon>Bacteria</taxon>
        <taxon>Candidatus Gottesmaniibacteriota</taxon>
    </lineage>
</organism>
<evidence type="ECO:0000259" key="7">
    <source>
        <dbReference type="PROSITE" id="PS51352"/>
    </source>
</evidence>
<evidence type="ECO:0000256" key="6">
    <source>
        <dbReference type="SAM" id="Phobius"/>
    </source>
</evidence>
<gene>
    <name evidence="8" type="ORF">A2721_00130</name>
</gene>
<accession>A0A1F6A3H7</accession>
<comment type="caution">
    <text evidence="8">The sequence shown here is derived from an EMBL/GenBank/DDBJ whole genome shotgun (WGS) entry which is preliminary data.</text>
</comment>
<comment type="similarity">
    <text evidence="1">Belongs to the thioredoxin family. DsbA subfamily.</text>
</comment>
<dbReference type="InterPro" id="IPR013766">
    <property type="entry name" value="Thioredoxin_domain"/>
</dbReference>
<protein>
    <recommendedName>
        <fullName evidence="7">Thioredoxin domain-containing protein</fullName>
    </recommendedName>
</protein>
<evidence type="ECO:0000313" key="8">
    <source>
        <dbReference type="EMBL" id="OGG19231.1"/>
    </source>
</evidence>
<evidence type="ECO:0000256" key="1">
    <source>
        <dbReference type="ARBA" id="ARBA00005791"/>
    </source>
</evidence>
<dbReference type="SUPFAM" id="SSF52833">
    <property type="entry name" value="Thioredoxin-like"/>
    <property type="match status" value="1"/>
</dbReference>
<dbReference type="GO" id="GO:0016491">
    <property type="term" value="F:oxidoreductase activity"/>
    <property type="evidence" value="ECO:0007669"/>
    <property type="project" value="UniProtKB-KW"/>
</dbReference>
<dbReference type="Proteomes" id="UP000177871">
    <property type="component" value="Unassembled WGS sequence"/>
</dbReference>
<dbReference type="EMBL" id="MFJK01000008">
    <property type="protein sequence ID" value="OGG19231.1"/>
    <property type="molecule type" value="Genomic_DNA"/>
</dbReference>
<evidence type="ECO:0000256" key="3">
    <source>
        <dbReference type="ARBA" id="ARBA00023002"/>
    </source>
</evidence>
<keyword evidence="4" id="KW-1015">Disulfide bond</keyword>
<dbReference type="PANTHER" id="PTHR13887">
    <property type="entry name" value="GLUTATHIONE S-TRANSFERASE KAPPA"/>
    <property type="match status" value="1"/>
</dbReference>
<dbReference type="AlphaFoldDB" id="A0A1F6A3H7"/>
<feature type="transmembrane region" description="Helical" evidence="6">
    <location>
        <begin position="20"/>
        <end position="41"/>
    </location>
</feature>
<dbReference type="PROSITE" id="PS51352">
    <property type="entry name" value="THIOREDOXIN_2"/>
    <property type="match status" value="1"/>
</dbReference>
<dbReference type="Pfam" id="PF13462">
    <property type="entry name" value="Thioredoxin_4"/>
    <property type="match status" value="1"/>
</dbReference>
<keyword evidence="3" id="KW-0560">Oxidoreductase</keyword>
<keyword evidence="6" id="KW-0812">Transmembrane</keyword>
<keyword evidence="5" id="KW-0676">Redox-active center</keyword>
<dbReference type="PANTHER" id="PTHR13887:SF14">
    <property type="entry name" value="DISULFIDE BOND FORMATION PROTEIN D"/>
    <property type="match status" value="1"/>
</dbReference>
<sequence length="259" mass="28006">MLTEKVICGTIGDVMRSNPVVQVLGAIAIFVVGATMGTLYTKVTFLEQQVKSGTVAGVQTNNQQPAGGNDVQAPPTPTTVDVKVTENDPVKGDPKAKLTIVEFADYQCPFCERFFTQAYPQIQKEYVDTGKAKFVYKNLAFLGKESTDAANAALCAKEQNKFWEYHDYLFTHQNGENRGAFSGDNLKKFASEVGLNTTAFNACLDAQRYSAQVEADNAEASRNGFNSTPSVAVGKTAIIGAQPYAQFKTAIEAELAKAK</sequence>